<accession>A0AAD6BQV4</accession>
<feature type="region of interest" description="Disordered" evidence="1">
    <location>
        <begin position="21"/>
        <end position="40"/>
    </location>
</feature>
<proteinExistence type="predicted"/>
<name>A0AAD6BQV4_9TELE</name>
<protein>
    <submittedName>
        <fullName evidence="2">Uncharacterized protein</fullName>
    </submittedName>
</protein>
<evidence type="ECO:0000256" key="1">
    <source>
        <dbReference type="SAM" id="MobiDB-lite"/>
    </source>
</evidence>
<comment type="caution">
    <text evidence="2">The sequence shown here is derived from an EMBL/GenBank/DDBJ whole genome shotgun (WGS) entry which is preliminary data.</text>
</comment>
<gene>
    <name evidence="2" type="ORF">JOQ06_020055</name>
</gene>
<sequence>MRCGGAPPSLDRCQRSDLVASQPLSLPLQTPEPHSLNKPCCPPASIPTDALIRASSDWGPQSPGSLTGKEEPGECKQWQWVAGILGGLSPSWRRAICPEREHPVALARPAALASGNSSWLRPDAVVSADNH</sequence>
<organism evidence="2 3">
    <name type="scientific">Pogonophryne albipinna</name>
    <dbReference type="NCBI Taxonomy" id="1090488"/>
    <lineage>
        <taxon>Eukaryota</taxon>
        <taxon>Metazoa</taxon>
        <taxon>Chordata</taxon>
        <taxon>Craniata</taxon>
        <taxon>Vertebrata</taxon>
        <taxon>Euteleostomi</taxon>
        <taxon>Actinopterygii</taxon>
        <taxon>Neopterygii</taxon>
        <taxon>Teleostei</taxon>
        <taxon>Neoteleostei</taxon>
        <taxon>Acanthomorphata</taxon>
        <taxon>Eupercaria</taxon>
        <taxon>Perciformes</taxon>
        <taxon>Notothenioidei</taxon>
        <taxon>Pogonophryne</taxon>
    </lineage>
</organism>
<dbReference type="Proteomes" id="UP001219934">
    <property type="component" value="Unassembled WGS sequence"/>
</dbReference>
<dbReference type="AlphaFoldDB" id="A0AAD6BQV4"/>
<evidence type="ECO:0000313" key="3">
    <source>
        <dbReference type="Proteomes" id="UP001219934"/>
    </source>
</evidence>
<dbReference type="EMBL" id="JAPTMU010000001">
    <property type="protein sequence ID" value="KAJ4948522.1"/>
    <property type="molecule type" value="Genomic_DNA"/>
</dbReference>
<keyword evidence="3" id="KW-1185">Reference proteome</keyword>
<evidence type="ECO:0000313" key="2">
    <source>
        <dbReference type="EMBL" id="KAJ4948522.1"/>
    </source>
</evidence>
<reference evidence="2" key="1">
    <citation type="submission" date="2022-11" db="EMBL/GenBank/DDBJ databases">
        <title>Chromosome-level genome of Pogonophryne albipinna.</title>
        <authorList>
            <person name="Jo E."/>
        </authorList>
    </citation>
    <scope>NUCLEOTIDE SEQUENCE</scope>
    <source>
        <strain evidence="2">SGF0006</strain>
        <tissue evidence="2">Muscle</tissue>
    </source>
</reference>